<evidence type="ECO:0000256" key="4">
    <source>
        <dbReference type="ARBA" id="ARBA00022452"/>
    </source>
</evidence>
<dbReference type="InterPro" id="IPR000531">
    <property type="entry name" value="Beta-barrel_TonB"/>
</dbReference>
<evidence type="ECO:0000256" key="3">
    <source>
        <dbReference type="ARBA" id="ARBA00022448"/>
    </source>
</evidence>
<evidence type="ECO:0000259" key="17">
    <source>
        <dbReference type="Pfam" id="PF00593"/>
    </source>
</evidence>
<dbReference type="InterPro" id="IPR039426">
    <property type="entry name" value="TonB-dep_rcpt-like"/>
</dbReference>
<evidence type="ECO:0000256" key="16">
    <source>
        <dbReference type="SAM" id="SignalP"/>
    </source>
</evidence>
<dbReference type="EMBL" id="QKZV01000007">
    <property type="protein sequence ID" value="PZX61494.1"/>
    <property type="molecule type" value="Genomic_DNA"/>
</dbReference>
<dbReference type="PANTHER" id="PTHR32552">
    <property type="entry name" value="FERRICHROME IRON RECEPTOR-RELATED"/>
    <property type="match status" value="1"/>
</dbReference>
<evidence type="ECO:0000256" key="5">
    <source>
        <dbReference type="ARBA" id="ARBA00022496"/>
    </source>
</evidence>
<comment type="similarity">
    <text evidence="2 14 15">Belongs to the TonB-dependent receptor family.</text>
</comment>
<dbReference type="SUPFAM" id="SSF49464">
    <property type="entry name" value="Carboxypeptidase regulatory domain-like"/>
    <property type="match status" value="1"/>
</dbReference>
<feature type="chain" id="PRO_5015914059" evidence="16">
    <location>
        <begin position="26"/>
        <end position="821"/>
    </location>
</feature>
<dbReference type="CDD" id="cd01347">
    <property type="entry name" value="ligand_gated_channel"/>
    <property type="match status" value="1"/>
</dbReference>
<keyword evidence="4 14" id="KW-1134">Transmembrane beta strand</keyword>
<feature type="signal peptide" evidence="16">
    <location>
        <begin position="1"/>
        <end position="25"/>
    </location>
</feature>
<dbReference type="SUPFAM" id="SSF56935">
    <property type="entry name" value="Porins"/>
    <property type="match status" value="1"/>
</dbReference>
<dbReference type="GO" id="GO:0015344">
    <property type="term" value="F:siderophore uptake transmembrane transporter activity"/>
    <property type="evidence" value="ECO:0007669"/>
    <property type="project" value="TreeGrafter"/>
</dbReference>
<dbReference type="InterPro" id="IPR010105">
    <property type="entry name" value="TonB_sidphr_rcpt"/>
</dbReference>
<keyword evidence="8" id="KW-0408">Iron</keyword>
<sequence>MMRNCNKLILLLFSFLIVCSSVFGADDENAGIVVHGTIYTTDNLPAEGVVVHLMHEHKKRTSITNENGYFEFRNVAKGTYELIISYIGYADIHQQIKVAEGWNTPLLFQLKISEKQLQEIVVQGNRSRLAAAKLQVPDKDLPLATGVVTAQVMADQQAIRLGDVVKNVPGVSLVQTRFGVNETYGARGYIIGIAGGAGGGSIFKNGLPYNIAGMPETAALESVEIIKGSSAFLYGSSSGGLIIDMITKKPKFQWGGEVSMLMGSYSQYKPVVDVYGPIAKNLAFRLVATYENDRSYRDVVKTIRQYINPSLLYKIGKQSSLLVNSEYFNAQITPDPGIGALDSGRVLSNQIPRSRFQNVLWAYNHVKQGSISTMFKHNFSNGYTLTAMGSYQTTDVDAYGVGNLNTASKTGIIARPLSRAHSVENDYAAQVNLEGKFSIRNIANHFLVGADYTSITTLTDAFTIYNNNGTQLKTYDTINLLNPAQFVQRTDVPNAIKVATTTSPSYRAGLYVQDLITLTQQIKVFAGLRYSYQANVQTTIDSAANNNRGPITVKGSAATATYNVFSPKLGLVYQPAANLSFYASYANNFTANTGVDVYGNPLKASIINQYEVGAKNSFANGKLMTTISVYHIVNSNLAQQAIYLADGVTPNTNSNIKTLSGETTSDGVELGLNGNISKNLYFITGFAYNYIRFTHTSGSKGSNIEGETLVNAPRNTANASVFYTLSKGVLKGLKLGASGFYTGTRYGGYNNTVGQSITGSRLIPLSDFTTVDLSLGYTYKKMAIQCKLSNIFNTLNYLVHDNYSITPIAPRQLYTTISYRF</sequence>
<dbReference type="PANTHER" id="PTHR32552:SF68">
    <property type="entry name" value="FERRICHROME OUTER MEMBRANE TRANSPORTER_PHAGE RECEPTOR"/>
    <property type="match status" value="1"/>
</dbReference>
<dbReference type="Pfam" id="PF07715">
    <property type="entry name" value="Plug"/>
    <property type="match status" value="1"/>
</dbReference>
<dbReference type="InterPro" id="IPR008969">
    <property type="entry name" value="CarboxyPept-like_regulatory"/>
</dbReference>
<evidence type="ECO:0000256" key="9">
    <source>
        <dbReference type="ARBA" id="ARBA00023065"/>
    </source>
</evidence>
<dbReference type="Pfam" id="PF13715">
    <property type="entry name" value="CarbopepD_reg_2"/>
    <property type="match status" value="1"/>
</dbReference>
<dbReference type="AlphaFoldDB" id="A0A2W7RM80"/>
<keyword evidence="9" id="KW-0406">Ion transport</keyword>
<keyword evidence="13 14" id="KW-0998">Cell outer membrane</keyword>
<dbReference type="Gene3D" id="2.170.130.10">
    <property type="entry name" value="TonB-dependent receptor, plug domain"/>
    <property type="match status" value="1"/>
</dbReference>
<keyword evidence="12 19" id="KW-0675">Receptor</keyword>
<dbReference type="GO" id="GO:0038023">
    <property type="term" value="F:signaling receptor activity"/>
    <property type="evidence" value="ECO:0007669"/>
    <property type="project" value="InterPro"/>
</dbReference>
<evidence type="ECO:0000259" key="18">
    <source>
        <dbReference type="Pfam" id="PF07715"/>
    </source>
</evidence>
<dbReference type="InterPro" id="IPR012910">
    <property type="entry name" value="Plug_dom"/>
</dbReference>
<feature type="domain" description="TonB-dependent receptor plug" evidence="18">
    <location>
        <begin position="139"/>
        <end position="240"/>
    </location>
</feature>
<keyword evidence="5" id="KW-0410">Iron transport</keyword>
<evidence type="ECO:0000313" key="20">
    <source>
        <dbReference type="Proteomes" id="UP000249720"/>
    </source>
</evidence>
<dbReference type="Gene3D" id="2.40.170.20">
    <property type="entry name" value="TonB-dependent receptor, beta-barrel domain"/>
    <property type="match status" value="1"/>
</dbReference>
<dbReference type="Gene3D" id="2.60.40.1120">
    <property type="entry name" value="Carboxypeptidase-like, regulatory domain"/>
    <property type="match status" value="1"/>
</dbReference>
<evidence type="ECO:0000256" key="15">
    <source>
        <dbReference type="RuleBase" id="RU003357"/>
    </source>
</evidence>
<organism evidence="19 20">
    <name type="scientific">Hydrotalea sandarakina</name>
    <dbReference type="NCBI Taxonomy" id="1004304"/>
    <lineage>
        <taxon>Bacteria</taxon>
        <taxon>Pseudomonadati</taxon>
        <taxon>Bacteroidota</taxon>
        <taxon>Chitinophagia</taxon>
        <taxon>Chitinophagales</taxon>
        <taxon>Chitinophagaceae</taxon>
        <taxon>Hydrotalea</taxon>
    </lineage>
</organism>
<keyword evidence="3 14" id="KW-0813">Transport</keyword>
<dbReference type="Pfam" id="PF00593">
    <property type="entry name" value="TonB_dep_Rec_b-barrel"/>
    <property type="match status" value="1"/>
</dbReference>
<feature type="domain" description="TonB-dependent receptor-like beta-barrel" evidence="17">
    <location>
        <begin position="320"/>
        <end position="782"/>
    </location>
</feature>
<evidence type="ECO:0000256" key="10">
    <source>
        <dbReference type="ARBA" id="ARBA00023077"/>
    </source>
</evidence>
<keyword evidence="6 14" id="KW-0812">Transmembrane</keyword>
<keyword evidence="11 14" id="KW-0472">Membrane</keyword>
<evidence type="ECO:0000256" key="7">
    <source>
        <dbReference type="ARBA" id="ARBA00022729"/>
    </source>
</evidence>
<dbReference type="RefSeq" id="WP_170120446.1">
    <property type="nucleotide sequence ID" value="NZ_QKZV01000007.1"/>
</dbReference>
<evidence type="ECO:0000256" key="12">
    <source>
        <dbReference type="ARBA" id="ARBA00023170"/>
    </source>
</evidence>
<evidence type="ECO:0000313" key="19">
    <source>
        <dbReference type="EMBL" id="PZX61494.1"/>
    </source>
</evidence>
<evidence type="ECO:0000256" key="11">
    <source>
        <dbReference type="ARBA" id="ARBA00023136"/>
    </source>
</evidence>
<evidence type="ECO:0000256" key="14">
    <source>
        <dbReference type="PROSITE-ProRule" id="PRU01360"/>
    </source>
</evidence>
<dbReference type="GO" id="GO:0015891">
    <property type="term" value="P:siderophore transport"/>
    <property type="evidence" value="ECO:0007669"/>
    <property type="project" value="InterPro"/>
</dbReference>
<keyword evidence="20" id="KW-1185">Reference proteome</keyword>
<dbReference type="Proteomes" id="UP000249720">
    <property type="component" value="Unassembled WGS sequence"/>
</dbReference>
<dbReference type="InterPro" id="IPR036942">
    <property type="entry name" value="Beta-barrel_TonB_sf"/>
</dbReference>
<keyword evidence="7 16" id="KW-0732">Signal</keyword>
<gene>
    <name evidence="19" type="ORF">LX80_02224</name>
</gene>
<accession>A0A2W7RM80</accession>
<evidence type="ECO:0000256" key="8">
    <source>
        <dbReference type="ARBA" id="ARBA00023004"/>
    </source>
</evidence>
<dbReference type="GO" id="GO:0009279">
    <property type="term" value="C:cell outer membrane"/>
    <property type="evidence" value="ECO:0007669"/>
    <property type="project" value="UniProtKB-SubCell"/>
</dbReference>
<name>A0A2W7RM80_9BACT</name>
<evidence type="ECO:0000256" key="13">
    <source>
        <dbReference type="ARBA" id="ARBA00023237"/>
    </source>
</evidence>
<dbReference type="InterPro" id="IPR037066">
    <property type="entry name" value="Plug_dom_sf"/>
</dbReference>
<comment type="subcellular location">
    <subcellularLocation>
        <location evidence="1 14">Cell outer membrane</location>
        <topology evidence="1 14">Multi-pass membrane protein</topology>
    </subcellularLocation>
</comment>
<dbReference type="PROSITE" id="PS52016">
    <property type="entry name" value="TONB_DEPENDENT_REC_3"/>
    <property type="match status" value="1"/>
</dbReference>
<evidence type="ECO:0000256" key="1">
    <source>
        <dbReference type="ARBA" id="ARBA00004571"/>
    </source>
</evidence>
<reference evidence="19 20" key="1">
    <citation type="submission" date="2018-06" db="EMBL/GenBank/DDBJ databases">
        <title>Genomic Encyclopedia of Archaeal and Bacterial Type Strains, Phase II (KMG-II): from individual species to whole genera.</title>
        <authorList>
            <person name="Goeker M."/>
        </authorList>
    </citation>
    <scope>NUCLEOTIDE SEQUENCE [LARGE SCALE GENOMIC DNA]</scope>
    <source>
        <strain evidence="19 20">DSM 23241</strain>
    </source>
</reference>
<protein>
    <submittedName>
        <fullName evidence="19">Iron complex outermembrane receptor protein</fullName>
    </submittedName>
</protein>
<evidence type="ECO:0000256" key="2">
    <source>
        <dbReference type="ARBA" id="ARBA00009810"/>
    </source>
</evidence>
<keyword evidence="10 15" id="KW-0798">TonB box</keyword>
<proteinExistence type="inferred from homology"/>
<comment type="caution">
    <text evidence="19">The sequence shown here is derived from an EMBL/GenBank/DDBJ whole genome shotgun (WGS) entry which is preliminary data.</text>
</comment>
<dbReference type="NCBIfam" id="TIGR01783">
    <property type="entry name" value="TonB-siderophor"/>
    <property type="match status" value="1"/>
</dbReference>
<evidence type="ECO:0000256" key="6">
    <source>
        <dbReference type="ARBA" id="ARBA00022692"/>
    </source>
</evidence>